<dbReference type="PROSITE" id="PS51012">
    <property type="entry name" value="ABC_TM2"/>
    <property type="match status" value="1"/>
</dbReference>
<dbReference type="RefSeq" id="WP_220588342.1">
    <property type="nucleotide sequence ID" value="NZ_RKLQ01000002.1"/>
</dbReference>
<evidence type="ECO:0000256" key="4">
    <source>
        <dbReference type="ARBA" id="ARBA00023136"/>
    </source>
</evidence>
<feature type="transmembrane region" description="Helical" evidence="5">
    <location>
        <begin position="76"/>
        <end position="98"/>
    </location>
</feature>
<reference evidence="7" key="1">
    <citation type="submission" date="2021-06" db="EMBL/GenBank/DDBJ databases">
        <title>Halomicroarcula sp. F24A a new haloarchaeum isolated from saline soil.</title>
        <authorList>
            <person name="Duran-Viseras A."/>
            <person name="Sanchez-Porro C."/>
            <person name="Ventosa A."/>
        </authorList>
    </citation>
    <scope>NUCLEOTIDE SEQUENCE</scope>
    <source>
        <strain evidence="7">F24A</strain>
    </source>
</reference>
<keyword evidence="4 5" id="KW-0472">Membrane</keyword>
<dbReference type="PIRSF" id="PIRSF006648">
    <property type="entry name" value="DrrB"/>
    <property type="match status" value="1"/>
</dbReference>
<keyword evidence="2 5" id="KW-0812">Transmembrane</keyword>
<evidence type="ECO:0000256" key="3">
    <source>
        <dbReference type="ARBA" id="ARBA00022989"/>
    </source>
</evidence>
<name>A0A8J8C9D8_9EURY</name>
<dbReference type="GO" id="GO:0043190">
    <property type="term" value="C:ATP-binding cassette (ABC) transporter complex"/>
    <property type="evidence" value="ECO:0007669"/>
    <property type="project" value="InterPro"/>
</dbReference>
<dbReference type="AlphaFoldDB" id="A0A8J8C9D8"/>
<evidence type="ECO:0000259" key="6">
    <source>
        <dbReference type="PROSITE" id="PS51012"/>
    </source>
</evidence>
<evidence type="ECO:0000256" key="5">
    <source>
        <dbReference type="SAM" id="Phobius"/>
    </source>
</evidence>
<feature type="domain" description="ABC transmembrane type-2" evidence="6">
    <location>
        <begin position="35"/>
        <end position="278"/>
    </location>
</feature>
<dbReference type="InterPro" id="IPR000412">
    <property type="entry name" value="ABC_2_transport"/>
</dbReference>
<dbReference type="PANTHER" id="PTHR43229">
    <property type="entry name" value="NODULATION PROTEIN J"/>
    <property type="match status" value="1"/>
</dbReference>
<comment type="caution">
    <text evidence="7">The sequence shown here is derived from an EMBL/GenBank/DDBJ whole genome shotgun (WGS) entry which is preliminary data.</text>
</comment>
<evidence type="ECO:0000313" key="8">
    <source>
        <dbReference type="Proteomes" id="UP000783863"/>
    </source>
</evidence>
<dbReference type="GO" id="GO:0140359">
    <property type="term" value="F:ABC-type transporter activity"/>
    <property type="evidence" value="ECO:0007669"/>
    <property type="project" value="InterPro"/>
</dbReference>
<accession>A0A8J8C9D8</accession>
<feature type="transmembrane region" description="Helical" evidence="5">
    <location>
        <begin position="35"/>
        <end position="56"/>
    </location>
</feature>
<sequence>MSAATERPTPAGNGLPRDVWVNFKRWSRKAMRNPTAFFLEIAVGVLSLLLFSAVFGDVGELALETAGYGGVEYLTYLVPAVFMQATMGSAFTSGVGLVGDLESGMFEKVTVTPMGWTAVLLGKAAADLLRILVQVVVVLALAVALGASVETGVSGVVGIAAVCLLVGLLFMSVANILGVLVRDEEAINAASMLFMFPLLFLSPAYIPVADDVEWLARLNPITYGVDATRALVLGEDVSTVLSVTRFGGIYDTLVPSVAILVGLNVLVGALAVWVLRRASSADAG</sequence>
<feature type="transmembrane region" description="Helical" evidence="5">
    <location>
        <begin position="155"/>
        <end position="180"/>
    </location>
</feature>
<feature type="transmembrane region" description="Helical" evidence="5">
    <location>
        <begin position="187"/>
        <end position="206"/>
    </location>
</feature>
<feature type="transmembrane region" description="Helical" evidence="5">
    <location>
        <begin position="128"/>
        <end position="149"/>
    </location>
</feature>
<keyword evidence="3 5" id="KW-1133">Transmembrane helix</keyword>
<feature type="transmembrane region" description="Helical" evidence="5">
    <location>
        <begin position="253"/>
        <end position="275"/>
    </location>
</feature>
<dbReference type="PANTHER" id="PTHR43229:SF2">
    <property type="entry name" value="NODULATION PROTEIN J"/>
    <property type="match status" value="1"/>
</dbReference>
<dbReference type="Pfam" id="PF01061">
    <property type="entry name" value="ABC2_membrane"/>
    <property type="match status" value="1"/>
</dbReference>
<dbReference type="InterPro" id="IPR051784">
    <property type="entry name" value="Nod_factor_ABC_transporter"/>
</dbReference>
<evidence type="ECO:0000313" key="7">
    <source>
        <dbReference type="EMBL" id="MBX0304109.1"/>
    </source>
</evidence>
<dbReference type="InterPro" id="IPR047817">
    <property type="entry name" value="ABC2_TM_bact-type"/>
</dbReference>
<protein>
    <submittedName>
        <fullName evidence="7">ABC transporter permease</fullName>
    </submittedName>
</protein>
<evidence type="ECO:0000256" key="2">
    <source>
        <dbReference type="ARBA" id="ARBA00022692"/>
    </source>
</evidence>
<comment type="subcellular location">
    <subcellularLocation>
        <location evidence="1">Membrane</location>
        <topology evidence="1">Multi-pass membrane protein</topology>
    </subcellularLocation>
</comment>
<dbReference type="Proteomes" id="UP000783863">
    <property type="component" value="Unassembled WGS sequence"/>
</dbReference>
<dbReference type="EMBL" id="RKLQ01000002">
    <property type="protein sequence ID" value="MBX0304109.1"/>
    <property type="molecule type" value="Genomic_DNA"/>
</dbReference>
<dbReference type="InterPro" id="IPR013525">
    <property type="entry name" value="ABC2_TM"/>
</dbReference>
<proteinExistence type="predicted"/>
<gene>
    <name evidence="7" type="ORF">EGD98_10565</name>
</gene>
<evidence type="ECO:0000256" key="1">
    <source>
        <dbReference type="ARBA" id="ARBA00004141"/>
    </source>
</evidence>
<keyword evidence="8" id="KW-1185">Reference proteome</keyword>
<organism evidence="7 8">
    <name type="scientific">Haloarcula salinisoli</name>
    <dbReference type="NCBI Taxonomy" id="2487746"/>
    <lineage>
        <taxon>Archaea</taxon>
        <taxon>Methanobacteriati</taxon>
        <taxon>Methanobacteriota</taxon>
        <taxon>Stenosarchaea group</taxon>
        <taxon>Halobacteria</taxon>
        <taxon>Halobacteriales</taxon>
        <taxon>Haloarculaceae</taxon>
        <taxon>Haloarcula</taxon>
    </lineage>
</organism>